<keyword evidence="3" id="KW-1185">Reference proteome</keyword>
<gene>
    <name evidence="2" type="ORF">Abiwalacus_22260</name>
</gene>
<reference evidence="2" key="1">
    <citation type="submission" date="2022-06" db="EMBL/GenBank/DDBJ databases">
        <title>Akkermansia biwalacus sp. nov., an anaerobic mucin-degrading bacterium isolated from human intestine.</title>
        <authorList>
            <person name="Kobayashi Y."/>
            <person name="Inoue S."/>
            <person name="Kawahara T."/>
            <person name="Kohda N."/>
        </authorList>
    </citation>
    <scope>NUCLEOTIDE SEQUENCE</scope>
    <source>
        <strain evidence="2">WON2089</strain>
    </source>
</reference>
<name>A0ABN6QLJ0_9BACT</name>
<evidence type="ECO:0000313" key="3">
    <source>
        <dbReference type="Proteomes" id="UP001062263"/>
    </source>
</evidence>
<evidence type="ECO:0000313" key="2">
    <source>
        <dbReference type="EMBL" id="BDL44652.1"/>
    </source>
</evidence>
<evidence type="ECO:0008006" key="4">
    <source>
        <dbReference type="Google" id="ProtNLM"/>
    </source>
</evidence>
<evidence type="ECO:0000256" key="1">
    <source>
        <dbReference type="SAM" id="SignalP"/>
    </source>
</evidence>
<proteinExistence type="predicted"/>
<dbReference type="EMBL" id="AP025943">
    <property type="protein sequence ID" value="BDL44652.1"/>
    <property type="molecule type" value="Genomic_DNA"/>
</dbReference>
<feature type="signal peptide" evidence="1">
    <location>
        <begin position="1"/>
        <end position="19"/>
    </location>
</feature>
<keyword evidence="1" id="KW-0732">Signal</keyword>
<sequence length="169" mass="19472">MKKLLLPCLILLTCLPSFGGGFNFWPESKEVECSVVLASEPVEAGKPFPDFTLVFTNKSRKEVRLLDSFYPSKCLKPDIILEIWDGEAREMAYYWARYRVERSVENTKFAVLKPGIPFQVPIRGFAKHVIYHHPLERGKKYLMKVTYRDGYGTPGRSVGYVARKEFVTK</sequence>
<accession>A0ABN6QLJ0</accession>
<feature type="chain" id="PRO_5045630870" description="Intracellular proteinase inhibitor BsuPI domain-containing protein" evidence="1">
    <location>
        <begin position="20"/>
        <end position="169"/>
    </location>
</feature>
<dbReference type="Proteomes" id="UP001062263">
    <property type="component" value="Chromosome"/>
</dbReference>
<organism evidence="2 3">
    <name type="scientific">Akkermansia biwaensis</name>
    <dbReference type="NCBI Taxonomy" id="2946555"/>
    <lineage>
        <taxon>Bacteria</taxon>
        <taxon>Pseudomonadati</taxon>
        <taxon>Verrucomicrobiota</taxon>
        <taxon>Verrucomicrobiia</taxon>
        <taxon>Verrucomicrobiales</taxon>
        <taxon>Akkermansiaceae</taxon>
        <taxon>Akkermansia</taxon>
    </lineage>
</organism>
<protein>
    <recommendedName>
        <fullName evidence="4">Intracellular proteinase inhibitor BsuPI domain-containing protein</fullName>
    </recommendedName>
</protein>